<keyword evidence="1" id="KW-0812">Transmembrane</keyword>
<dbReference type="PANTHER" id="PTHR31170">
    <property type="entry name" value="BNAC04G53230D PROTEIN"/>
    <property type="match status" value="1"/>
</dbReference>
<keyword evidence="3" id="KW-1185">Reference proteome</keyword>
<dbReference type="Gramene" id="PRQ42904">
    <property type="protein sequence ID" value="PRQ42904"/>
    <property type="gene ID" value="RchiOBHm_Chr3g0462701"/>
</dbReference>
<dbReference type="PANTHER" id="PTHR31170:SF20">
    <property type="entry name" value="DUF247 DOMAIN PROTEIN"/>
    <property type="match status" value="1"/>
</dbReference>
<dbReference type="OMA" id="ERYWEWI"/>
<organism evidence="2 3">
    <name type="scientific">Rosa chinensis</name>
    <name type="common">China rose</name>
    <dbReference type="NCBI Taxonomy" id="74649"/>
    <lineage>
        <taxon>Eukaryota</taxon>
        <taxon>Viridiplantae</taxon>
        <taxon>Streptophyta</taxon>
        <taxon>Embryophyta</taxon>
        <taxon>Tracheophyta</taxon>
        <taxon>Spermatophyta</taxon>
        <taxon>Magnoliopsida</taxon>
        <taxon>eudicotyledons</taxon>
        <taxon>Gunneridae</taxon>
        <taxon>Pentapetalae</taxon>
        <taxon>rosids</taxon>
        <taxon>fabids</taxon>
        <taxon>Rosales</taxon>
        <taxon>Rosaceae</taxon>
        <taxon>Rosoideae</taxon>
        <taxon>Rosoideae incertae sedis</taxon>
        <taxon>Rosa</taxon>
    </lineage>
</organism>
<keyword evidence="1" id="KW-1133">Transmembrane helix</keyword>
<name>A0A2P6R908_ROSCH</name>
<evidence type="ECO:0000313" key="2">
    <source>
        <dbReference type="EMBL" id="PRQ42904.1"/>
    </source>
</evidence>
<proteinExistence type="predicted"/>
<sequence length="462" mass="53640">MQKLRIKYKERLTELYVREERIRPEICIYRVPEKLRKLKEDAYNPRAVSIGPFHRGKSSLAPMEHHKLLYTASFLGSFIASSEATEKYMDSYMEHPIAPIHVDWPVNKCYNEEIKCEEGRDKLTELLQDGCFILQLFLSFAQLIKDSSDEYESDPLINNAWMIRDLWHDLALLENQIPFFVLEILYDIVKPCVMKMNNGKAPESVSSLALNFFKPMLSQNSNIVEHSYPDCKHLLDLLHKSSLLAVSGDTAFTVYDVRDRRSTMALNHAAAANLSPGNQYWGLKYCAEELVQSGIELRKESGDSLVNITTTSDRQLIINIPPLFIDEVRDSLFRNLIAYEQSSIKISHHVTSYVILMKSLVRSPRDVKLLRKKGIISQYWIEDQEYLSCFVSFLDEVFPRDFYFSSLCGQVDAYANKFWFRRKMSALYRTYFSTAWSMTSFIAAICLFILTVLQTYFTINPR</sequence>
<dbReference type="STRING" id="74649.A0A2P6R908"/>
<keyword evidence="1" id="KW-0472">Membrane</keyword>
<comment type="caution">
    <text evidence="2">The sequence shown here is derived from an EMBL/GenBank/DDBJ whole genome shotgun (WGS) entry which is preliminary data.</text>
</comment>
<evidence type="ECO:0000256" key="1">
    <source>
        <dbReference type="SAM" id="Phobius"/>
    </source>
</evidence>
<dbReference type="InterPro" id="IPR004158">
    <property type="entry name" value="DUF247_pln"/>
</dbReference>
<evidence type="ECO:0000313" key="3">
    <source>
        <dbReference type="Proteomes" id="UP000238479"/>
    </source>
</evidence>
<dbReference type="EMBL" id="PDCK01000041">
    <property type="protein sequence ID" value="PRQ42904.1"/>
    <property type="molecule type" value="Genomic_DNA"/>
</dbReference>
<feature type="transmembrane region" description="Helical" evidence="1">
    <location>
        <begin position="431"/>
        <end position="457"/>
    </location>
</feature>
<dbReference type="Pfam" id="PF03140">
    <property type="entry name" value="DUF247"/>
    <property type="match status" value="1"/>
</dbReference>
<gene>
    <name evidence="2" type="ORF">RchiOBHm_Chr3g0462701</name>
</gene>
<reference evidence="2 3" key="1">
    <citation type="journal article" date="2018" name="Nat. Genet.">
        <title>The Rosa genome provides new insights in the design of modern roses.</title>
        <authorList>
            <person name="Bendahmane M."/>
        </authorList>
    </citation>
    <scope>NUCLEOTIDE SEQUENCE [LARGE SCALE GENOMIC DNA]</scope>
    <source>
        <strain evidence="3">cv. Old Blush</strain>
    </source>
</reference>
<protein>
    <submittedName>
        <fullName evidence="2">Uncharacterized protein</fullName>
    </submittedName>
</protein>
<accession>A0A2P6R908</accession>
<dbReference type="Proteomes" id="UP000238479">
    <property type="component" value="Chromosome 3"/>
</dbReference>
<dbReference type="AlphaFoldDB" id="A0A2P6R908"/>